<dbReference type="NCBIfam" id="TIGR00191">
    <property type="entry name" value="thrB"/>
    <property type="match status" value="1"/>
</dbReference>
<comment type="caution">
    <text evidence="15">The sequence shown here is derived from an EMBL/GenBank/DDBJ whole genome shotgun (WGS) entry which is preliminary data.</text>
</comment>
<dbReference type="Gene3D" id="3.30.70.890">
    <property type="entry name" value="GHMP kinase, C-terminal domain"/>
    <property type="match status" value="1"/>
</dbReference>
<dbReference type="SUPFAM" id="SSF55060">
    <property type="entry name" value="GHMP Kinase, C-terminal domain"/>
    <property type="match status" value="1"/>
</dbReference>
<evidence type="ECO:0000256" key="10">
    <source>
        <dbReference type="ARBA" id="ARBA00022840"/>
    </source>
</evidence>
<dbReference type="GO" id="GO:0005524">
    <property type="term" value="F:ATP binding"/>
    <property type="evidence" value="ECO:0007669"/>
    <property type="project" value="UniProtKB-UniRule"/>
</dbReference>
<dbReference type="PIRSF" id="PIRSF000676">
    <property type="entry name" value="Homoser_kin"/>
    <property type="match status" value="1"/>
</dbReference>
<dbReference type="UniPathway" id="UPA00050">
    <property type="reaction ID" value="UER00064"/>
</dbReference>
<evidence type="ECO:0000313" key="15">
    <source>
        <dbReference type="EMBL" id="KAA9131475.1"/>
    </source>
</evidence>
<proteinExistence type="inferred from homology"/>
<feature type="domain" description="GHMP kinase N-terminal" evidence="13">
    <location>
        <begin position="69"/>
        <end position="155"/>
    </location>
</feature>
<dbReference type="InterPro" id="IPR020568">
    <property type="entry name" value="Ribosomal_Su5_D2-typ_SF"/>
</dbReference>
<dbReference type="RefSeq" id="WP_150864125.1">
    <property type="nucleotide sequence ID" value="NZ_VYXP01000005.1"/>
</dbReference>
<dbReference type="SUPFAM" id="SSF54211">
    <property type="entry name" value="Ribosomal protein S5 domain 2-like"/>
    <property type="match status" value="1"/>
</dbReference>
<evidence type="ECO:0000256" key="12">
    <source>
        <dbReference type="HAMAP-Rule" id="MF_00384"/>
    </source>
</evidence>
<dbReference type="HAMAP" id="MF_00384">
    <property type="entry name" value="Homoser_kinase"/>
    <property type="match status" value="1"/>
</dbReference>
<keyword evidence="5 12" id="KW-0028">Amino-acid biosynthesis</keyword>
<dbReference type="PROSITE" id="PS00627">
    <property type="entry name" value="GHMP_KINASES_ATP"/>
    <property type="match status" value="1"/>
</dbReference>
<keyword evidence="9 12" id="KW-0418">Kinase</keyword>
<dbReference type="InterPro" id="IPR036554">
    <property type="entry name" value="GHMP_kinase_C_sf"/>
</dbReference>
<evidence type="ECO:0000256" key="2">
    <source>
        <dbReference type="ARBA" id="ARBA00007370"/>
    </source>
</evidence>
<dbReference type="InterPro" id="IPR013750">
    <property type="entry name" value="GHMP_kinase_C_dom"/>
</dbReference>
<dbReference type="PANTHER" id="PTHR20861">
    <property type="entry name" value="HOMOSERINE/4-DIPHOSPHOCYTIDYL-2-C-METHYL-D-ERYTHRITOL KINASE"/>
    <property type="match status" value="1"/>
</dbReference>
<dbReference type="Proteomes" id="UP000325372">
    <property type="component" value="Unassembled WGS sequence"/>
</dbReference>
<keyword evidence="8 12" id="KW-0547">Nucleotide-binding</keyword>
<dbReference type="InterPro" id="IPR000870">
    <property type="entry name" value="Homoserine_kinase"/>
</dbReference>
<feature type="binding site" evidence="12">
    <location>
        <begin position="96"/>
        <end position="106"/>
    </location>
    <ligand>
        <name>ATP</name>
        <dbReference type="ChEBI" id="CHEBI:30616"/>
    </ligand>
</feature>
<dbReference type="Gene3D" id="3.30.230.10">
    <property type="match status" value="1"/>
</dbReference>
<evidence type="ECO:0000259" key="13">
    <source>
        <dbReference type="Pfam" id="PF00288"/>
    </source>
</evidence>
<dbReference type="InterPro" id="IPR014721">
    <property type="entry name" value="Ribsml_uS5_D2-typ_fold_subgr"/>
</dbReference>
<feature type="domain" description="GHMP kinase C-terminal" evidence="14">
    <location>
        <begin position="217"/>
        <end position="284"/>
    </location>
</feature>
<evidence type="ECO:0000256" key="9">
    <source>
        <dbReference type="ARBA" id="ARBA00022777"/>
    </source>
</evidence>
<evidence type="ECO:0000256" key="11">
    <source>
        <dbReference type="ARBA" id="ARBA00049375"/>
    </source>
</evidence>
<keyword evidence="12" id="KW-0963">Cytoplasm</keyword>
<dbReference type="AlphaFoldDB" id="A0A5N0T8Y3"/>
<accession>A0A5N0T8Y3</accession>
<keyword evidence="6 12" id="KW-0808">Transferase</keyword>
<comment type="function">
    <text evidence="12">Catalyzes the ATP-dependent phosphorylation of L-homoserine to L-homoserine phosphate.</text>
</comment>
<keyword evidence="16" id="KW-1185">Reference proteome</keyword>
<dbReference type="GO" id="GO:0004413">
    <property type="term" value="F:homoserine kinase activity"/>
    <property type="evidence" value="ECO:0007669"/>
    <property type="project" value="UniProtKB-UniRule"/>
</dbReference>
<protein>
    <recommendedName>
        <fullName evidence="4 12">Homoserine kinase</fullName>
        <shortName evidence="12">HK</shortName>
        <shortName evidence="12">HSK</shortName>
        <ecNumber evidence="3 12">2.7.1.39</ecNumber>
    </recommendedName>
</protein>
<dbReference type="InterPro" id="IPR006204">
    <property type="entry name" value="GHMP_kinase_N_dom"/>
</dbReference>
<evidence type="ECO:0000313" key="16">
    <source>
        <dbReference type="Proteomes" id="UP000325372"/>
    </source>
</evidence>
<dbReference type="EC" id="2.7.1.39" evidence="3 12"/>
<comment type="catalytic activity">
    <reaction evidence="11 12">
        <text>L-homoserine + ATP = O-phospho-L-homoserine + ADP + H(+)</text>
        <dbReference type="Rhea" id="RHEA:13985"/>
        <dbReference type="ChEBI" id="CHEBI:15378"/>
        <dbReference type="ChEBI" id="CHEBI:30616"/>
        <dbReference type="ChEBI" id="CHEBI:57476"/>
        <dbReference type="ChEBI" id="CHEBI:57590"/>
        <dbReference type="ChEBI" id="CHEBI:456216"/>
        <dbReference type="EC" id="2.7.1.39"/>
    </reaction>
</comment>
<gene>
    <name evidence="12 15" type="primary">thrB</name>
    <name evidence="15" type="ORF">F3N42_09155</name>
</gene>
<evidence type="ECO:0000256" key="3">
    <source>
        <dbReference type="ARBA" id="ARBA00012078"/>
    </source>
</evidence>
<evidence type="ECO:0000256" key="1">
    <source>
        <dbReference type="ARBA" id="ARBA00005015"/>
    </source>
</evidence>
<dbReference type="PANTHER" id="PTHR20861:SF1">
    <property type="entry name" value="HOMOSERINE KINASE"/>
    <property type="match status" value="1"/>
</dbReference>
<evidence type="ECO:0000256" key="7">
    <source>
        <dbReference type="ARBA" id="ARBA00022697"/>
    </source>
</evidence>
<comment type="similarity">
    <text evidence="2 12">Belongs to the GHMP kinase family. Homoserine kinase subfamily.</text>
</comment>
<evidence type="ECO:0000256" key="4">
    <source>
        <dbReference type="ARBA" id="ARBA00017858"/>
    </source>
</evidence>
<reference evidence="15 16" key="1">
    <citation type="submission" date="2019-09" db="EMBL/GenBank/DDBJ databases">
        <title>Wenzhouxiangella sp. Genome sequencing and assembly.</title>
        <authorList>
            <person name="Zhang R."/>
        </authorList>
    </citation>
    <scope>NUCLEOTIDE SEQUENCE [LARGE SCALE GENOMIC DNA]</scope>
    <source>
        <strain evidence="15 16">W260</strain>
    </source>
</reference>
<dbReference type="Pfam" id="PF08544">
    <property type="entry name" value="GHMP_kinases_C"/>
    <property type="match status" value="1"/>
</dbReference>
<name>A0A5N0T8Y3_9GAMM</name>
<comment type="pathway">
    <text evidence="1 12">Amino-acid biosynthesis; L-threonine biosynthesis; L-threonine from L-aspartate: step 4/5.</text>
</comment>
<evidence type="ECO:0000259" key="14">
    <source>
        <dbReference type="Pfam" id="PF08544"/>
    </source>
</evidence>
<dbReference type="PRINTS" id="PR00958">
    <property type="entry name" value="HOMSERKINASE"/>
</dbReference>
<evidence type="ECO:0000256" key="6">
    <source>
        <dbReference type="ARBA" id="ARBA00022679"/>
    </source>
</evidence>
<evidence type="ECO:0000256" key="8">
    <source>
        <dbReference type="ARBA" id="ARBA00022741"/>
    </source>
</evidence>
<dbReference type="NCBIfam" id="NF002288">
    <property type="entry name" value="PRK01212.1-4"/>
    <property type="match status" value="1"/>
</dbReference>
<evidence type="ECO:0000256" key="5">
    <source>
        <dbReference type="ARBA" id="ARBA00022605"/>
    </source>
</evidence>
<dbReference type="EMBL" id="VYXP01000005">
    <property type="protein sequence ID" value="KAA9131475.1"/>
    <property type="molecule type" value="Genomic_DNA"/>
</dbReference>
<organism evidence="15 16">
    <name type="scientific">Marinihelvus fidelis</name>
    <dbReference type="NCBI Taxonomy" id="2613842"/>
    <lineage>
        <taxon>Bacteria</taxon>
        <taxon>Pseudomonadati</taxon>
        <taxon>Pseudomonadota</taxon>
        <taxon>Gammaproteobacteria</taxon>
        <taxon>Chromatiales</taxon>
        <taxon>Wenzhouxiangellaceae</taxon>
        <taxon>Marinihelvus</taxon>
    </lineage>
</organism>
<sequence length="313" mass="33766">MKVFAPASTGNVSVGFDSLGLALQSLDGDVFGDVIELQAGSNDDWLLDVTGPFADALPPDPESNIVMASCRRFERMVRAQGKEIETLKVRLDKRLPVGSGLGSSASSIVAALVALNRFFGGPLNRLELLELMARMEGEISGDVHLDNIAPSLLGGLRLCMPDGRGQYALPWPGSWQVVVAWPGTRLETKAARDLLPERLRRETAVAHGANFARFVHELYSGDPRDAAACLVDLIAEPWRKDLIPGFEDARAALMKMGALAFGISGSGPTVFCVVDNSQVGKNARAWLEDNFLENERGFVRHCRADLAGARALP</sequence>
<dbReference type="GO" id="GO:0009088">
    <property type="term" value="P:threonine biosynthetic process"/>
    <property type="evidence" value="ECO:0007669"/>
    <property type="project" value="UniProtKB-UniRule"/>
</dbReference>
<dbReference type="GO" id="GO:0005737">
    <property type="term" value="C:cytoplasm"/>
    <property type="evidence" value="ECO:0007669"/>
    <property type="project" value="UniProtKB-SubCell"/>
</dbReference>
<dbReference type="Pfam" id="PF00288">
    <property type="entry name" value="GHMP_kinases_N"/>
    <property type="match status" value="1"/>
</dbReference>
<dbReference type="InterPro" id="IPR006203">
    <property type="entry name" value="GHMP_knse_ATP-bd_CS"/>
</dbReference>
<keyword evidence="10 12" id="KW-0067">ATP-binding</keyword>
<comment type="subcellular location">
    <subcellularLocation>
        <location evidence="12">Cytoplasm</location>
    </subcellularLocation>
</comment>
<keyword evidence="7 12" id="KW-0791">Threonine biosynthesis</keyword>